<dbReference type="OrthoDB" id="9794725at2"/>
<dbReference type="PROSITE" id="PS51318">
    <property type="entry name" value="TAT"/>
    <property type="match status" value="1"/>
</dbReference>
<name>A0A1I0S692_9BACT</name>
<dbReference type="AlphaFoldDB" id="A0A1I0S692"/>
<dbReference type="EMBL" id="FOJG01000002">
    <property type="protein sequence ID" value="SEW50945.1"/>
    <property type="molecule type" value="Genomic_DNA"/>
</dbReference>
<dbReference type="Gene3D" id="3.40.50.1110">
    <property type="entry name" value="SGNH hydrolase"/>
    <property type="match status" value="1"/>
</dbReference>
<dbReference type="Proteomes" id="UP000199310">
    <property type="component" value="Unassembled WGS sequence"/>
</dbReference>
<feature type="domain" description="SGNH hydrolase-type esterase" evidence="1">
    <location>
        <begin position="51"/>
        <end position="241"/>
    </location>
</feature>
<dbReference type="CDD" id="cd01834">
    <property type="entry name" value="SGNH_hydrolase_like_2"/>
    <property type="match status" value="1"/>
</dbReference>
<reference evidence="3" key="1">
    <citation type="submission" date="2016-10" db="EMBL/GenBank/DDBJ databases">
        <authorList>
            <person name="Varghese N."/>
            <person name="Submissions S."/>
        </authorList>
    </citation>
    <scope>NUCLEOTIDE SEQUENCE [LARGE SCALE GENOMIC DNA]</scope>
    <source>
        <strain evidence="3">DSM 3695</strain>
    </source>
</reference>
<keyword evidence="3" id="KW-1185">Reference proteome</keyword>
<gene>
    <name evidence="2" type="ORF">SAMN04488122_4028</name>
</gene>
<evidence type="ECO:0000259" key="1">
    <source>
        <dbReference type="Pfam" id="PF13472"/>
    </source>
</evidence>
<dbReference type="STRING" id="29529.SAMN04488122_4028"/>
<dbReference type="InterPro" id="IPR006311">
    <property type="entry name" value="TAT_signal"/>
</dbReference>
<dbReference type="InterPro" id="IPR036514">
    <property type="entry name" value="SGNH_hydro_sf"/>
</dbReference>
<dbReference type="InterPro" id="IPR013830">
    <property type="entry name" value="SGNH_hydro"/>
</dbReference>
<organism evidence="2 3">
    <name type="scientific">Chitinophaga arvensicola</name>
    <dbReference type="NCBI Taxonomy" id="29529"/>
    <lineage>
        <taxon>Bacteria</taxon>
        <taxon>Pseudomonadati</taxon>
        <taxon>Bacteroidota</taxon>
        <taxon>Chitinophagia</taxon>
        <taxon>Chitinophagales</taxon>
        <taxon>Chitinophagaceae</taxon>
        <taxon>Chitinophaga</taxon>
    </lineage>
</organism>
<sequence>MTSSNRRNFLRNVSLGTFAALSIPDIVAAAIVTEKPKKITLKNESVVLFQGDSITDAGRKRDNDQPNAGGALGGGYALMAASTLLLKNAGKNLKIYNKGISGNKVFQLAERWDIDCLVIKPDVLSILVGVNDFWHTLNGNYKGTIKNYREDYEKLLANTKQQLPDVQLIIGEPFAVKGVKAVDEKWYPAFDEYRVAAREIAEKYQATFIPYQSVFDKAQKSAPGSYWTGDGVHPSVAGAQLMAEAWLQCVK</sequence>
<evidence type="ECO:0000313" key="3">
    <source>
        <dbReference type="Proteomes" id="UP000199310"/>
    </source>
</evidence>
<proteinExistence type="predicted"/>
<accession>A0A1I0S692</accession>
<protein>
    <submittedName>
        <fullName evidence="2">Lysophospholipase L1</fullName>
    </submittedName>
</protein>
<dbReference type="InterPro" id="IPR051532">
    <property type="entry name" value="Ester_Hydrolysis_Enzymes"/>
</dbReference>
<evidence type="ECO:0000313" key="2">
    <source>
        <dbReference type="EMBL" id="SEW50945.1"/>
    </source>
</evidence>
<dbReference type="RefSeq" id="WP_089897394.1">
    <property type="nucleotide sequence ID" value="NZ_FOJG01000002.1"/>
</dbReference>
<dbReference type="Pfam" id="PF13472">
    <property type="entry name" value="Lipase_GDSL_2"/>
    <property type="match status" value="1"/>
</dbReference>
<dbReference type="PANTHER" id="PTHR30383:SF5">
    <property type="entry name" value="SGNH HYDROLASE-TYPE ESTERASE DOMAIN-CONTAINING PROTEIN"/>
    <property type="match status" value="1"/>
</dbReference>
<dbReference type="SUPFAM" id="SSF52266">
    <property type="entry name" value="SGNH hydrolase"/>
    <property type="match status" value="1"/>
</dbReference>
<dbReference type="PANTHER" id="PTHR30383">
    <property type="entry name" value="THIOESTERASE 1/PROTEASE 1/LYSOPHOSPHOLIPASE L1"/>
    <property type="match status" value="1"/>
</dbReference>
<dbReference type="GO" id="GO:0004622">
    <property type="term" value="F:phosphatidylcholine lysophospholipase activity"/>
    <property type="evidence" value="ECO:0007669"/>
    <property type="project" value="TreeGrafter"/>
</dbReference>